<feature type="compositionally biased region" description="Basic and acidic residues" evidence="1">
    <location>
        <begin position="225"/>
        <end position="238"/>
    </location>
</feature>
<sequence length="238" mass="26147">MAAEWMEKTVCFLQQNKQVMALKDLGEQLLAKSPEPVRMRGWKILDTVLLFTQRVVVAMLVLLGRDLQHPTEKPAGFIGFIPTVVRLLRNSYYLMKLVRKWIGNTRELETPKPMGAARNMTSQLHSTPKYSEVVRSPPKNRGAGEKTTPVREDASSPQARDVSRGAASPDVKSPAARDSPDCAASTSMAGLSSLAGWLFNGVSGYVDDNDADNNEAGKTSGDESQEFRSVTDSDAVRY</sequence>
<name>A0A914WJC9_9BILA</name>
<proteinExistence type="predicted"/>
<feature type="region of interest" description="Disordered" evidence="1">
    <location>
        <begin position="202"/>
        <end position="238"/>
    </location>
</feature>
<dbReference type="Proteomes" id="UP000887566">
    <property type="component" value="Unplaced"/>
</dbReference>
<feature type="compositionally biased region" description="Basic and acidic residues" evidence="1">
    <location>
        <begin position="142"/>
        <end position="154"/>
    </location>
</feature>
<organism evidence="2 3">
    <name type="scientific">Plectus sambesii</name>
    <dbReference type="NCBI Taxonomy" id="2011161"/>
    <lineage>
        <taxon>Eukaryota</taxon>
        <taxon>Metazoa</taxon>
        <taxon>Ecdysozoa</taxon>
        <taxon>Nematoda</taxon>
        <taxon>Chromadorea</taxon>
        <taxon>Plectida</taxon>
        <taxon>Plectina</taxon>
        <taxon>Plectoidea</taxon>
        <taxon>Plectidae</taxon>
        <taxon>Plectus</taxon>
    </lineage>
</organism>
<dbReference type="AlphaFoldDB" id="A0A914WJC9"/>
<dbReference type="WBParaSite" id="PSAMB.scaffold4033size15936.g23271.t1">
    <property type="protein sequence ID" value="PSAMB.scaffold4033size15936.g23271.t1"/>
    <property type="gene ID" value="PSAMB.scaffold4033size15936.g23271"/>
</dbReference>
<evidence type="ECO:0000313" key="3">
    <source>
        <dbReference type="WBParaSite" id="PSAMB.scaffold4033size15936.g23271.t1"/>
    </source>
</evidence>
<accession>A0A914WJC9</accession>
<feature type="compositionally biased region" description="Polar residues" evidence="1">
    <location>
        <begin position="119"/>
        <end position="129"/>
    </location>
</feature>
<feature type="region of interest" description="Disordered" evidence="1">
    <location>
        <begin position="109"/>
        <end position="186"/>
    </location>
</feature>
<evidence type="ECO:0000256" key="1">
    <source>
        <dbReference type="SAM" id="MobiDB-lite"/>
    </source>
</evidence>
<evidence type="ECO:0000313" key="2">
    <source>
        <dbReference type="Proteomes" id="UP000887566"/>
    </source>
</evidence>
<reference evidence="3" key="1">
    <citation type="submission" date="2022-11" db="UniProtKB">
        <authorList>
            <consortium name="WormBaseParasite"/>
        </authorList>
    </citation>
    <scope>IDENTIFICATION</scope>
</reference>
<protein>
    <submittedName>
        <fullName evidence="3">Uncharacterized protein</fullName>
    </submittedName>
</protein>
<keyword evidence="2" id="KW-1185">Reference proteome</keyword>